<sequence length="26" mass="2816">MSLRILSFQVPTLAASGQPEFTMPPP</sequence>
<name>A0A0A9ANN6_ARUDO</name>
<dbReference type="EMBL" id="GBRH01245149">
    <property type="protein sequence ID" value="JAD52746.1"/>
    <property type="molecule type" value="Transcribed_RNA"/>
</dbReference>
<organism evidence="1">
    <name type="scientific">Arundo donax</name>
    <name type="common">Giant reed</name>
    <name type="synonym">Donax arundinaceus</name>
    <dbReference type="NCBI Taxonomy" id="35708"/>
    <lineage>
        <taxon>Eukaryota</taxon>
        <taxon>Viridiplantae</taxon>
        <taxon>Streptophyta</taxon>
        <taxon>Embryophyta</taxon>
        <taxon>Tracheophyta</taxon>
        <taxon>Spermatophyta</taxon>
        <taxon>Magnoliopsida</taxon>
        <taxon>Liliopsida</taxon>
        <taxon>Poales</taxon>
        <taxon>Poaceae</taxon>
        <taxon>PACMAD clade</taxon>
        <taxon>Arundinoideae</taxon>
        <taxon>Arundineae</taxon>
        <taxon>Arundo</taxon>
    </lineage>
</organism>
<evidence type="ECO:0000313" key="1">
    <source>
        <dbReference type="EMBL" id="JAD52746.1"/>
    </source>
</evidence>
<accession>A0A0A9ANN6</accession>
<reference evidence="1" key="1">
    <citation type="submission" date="2014-09" db="EMBL/GenBank/DDBJ databases">
        <authorList>
            <person name="Magalhaes I.L.F."/>
            <person name="Oliveira U."/>
            <person name="Santos F.R."/>
            <person name="Vidigal T.H.D.A."/>
            <person name="Brescovit A.D."/>
            <person name="Santos A.J."/>
        </authorList>
    </citation>
    <scope>NUCLEOTIDE SEQUENCE</scope>
    <source>
        <tissue evidence="1">Shoot tissue taken approximately 20 cm above the soil surface</tissue>
    </source>
</reference>
<protein>
    <submittedName>
        <fullName evidence="1">Uncharacterized protein</fullName>
    </submittedName>
</protein>
<proteinExistence type="predicted"/>
<dbReference type="AlphaFoldDB" id="A0A0A9ANN6"/>
<reference evidence="1" key="2">
    <citation type="journal article" date="2015" name="Data Brief">
        <title>Shoot transcriptome of the giant reed, Arundo donax.</title>
        <authorList>
            <person name="Barrero R.A."/>
            <person name="Guerrero F.D."/>
            <person name="Moolhuijzen P."/>
            <person name="Goolsby J.A."/>
            <person name="Tidwell J."/>
            <person name="Bellgard S.E."/>
            <person name="Bellgard M.I."/>
        </authorList>
    </citation>
    <scope>NUCLEOTIDE SEQUENCE</scope>
    <source>
        <tissue evidence="1">Shoot tissue taken approximately 20 cm above the soil surface</tissue>
    </source>
</reference>